<reference evidence="1 2" key="1">
    <citation type="submission" date="2016-10" db="EMBL/GenBank/DDBJ databases">
        <authorList>
            <person name="Varghese N."/>
            <person name="Submissions S."/>
        </authorList>
    </citation>
    <scope>NUCLEOTIDE SEQUENCE [LARGE SCALE GENOMIC DNA]</scope>
    <source>
        <strain evidence="1 2">BS2776</strain>
    </source>
</reference>
<name>A0ABY0RBS9_9PSED</name>
<evidence type="ECO:0000313" key="2">
    <source>
        <dbReference type="Proteomes" id="UP000181903"/>
    </source>
</evidence>
<dbReference type="GeneID" id="66759873"/>
<dbReference type="EMBL" id="LT629706">
    <property type="protein sequence ID" value="SDN55550.1"/>
    <property type="molecule type" value="Genomic_DNA"/>
</dbReference>
<organism evidence="1 2">
    <name type="scientific">Pseudomonas poae</name>
    <dbReference type="NCBI Taxonomy" id="200451"/>
    <lineage>
        <taxon>Bacteria</taxon>
        <taxon>Pseudomonadati</taxon>
        <taxon>Pseudomonadota</taxon>
        <taxon>Gammaproteobacteria</taxon>
        <taxon>Pseudomonadales</taxon>
        <taxon>Pseudomonadaceae</taxon>
        <taxon>Pseudomonas</taxon>
    </lineage>
</organism>
<dbReference type="RefSeq" id="WP_141719156.1">
    <property type="nucleotide sequence ID" value="NZ_JYLI01000020.1"/>
</dbReference>
<dbReference type="Proteomes" id="UP000181903">
    <property type="component" value="Chromosome I"/>
</dbReference>
<evidence type="ECO:0000313" key="1">
    <source>
        <dbReference type="EMBL" id="SDN55550.1"/>
    </source>
</evidence>
<accession>A0ABY0RBS9</accession>
<sequence length="77" mass="8362">MGDYVTTTTLRAFHDGGLCDAQDFGDEQGVNFYVDGDKELGVEALCPDLDAQAHASALELHRRINSVQKQHVGISLT</sequence>
<gene>
    <name evidence="1" type="ORF">SAMN04490208_0683</name>
</gene>
<proteinExistence type="predicted"/>
<protein>
    <submittedName>
        <fullName evidence="1">Uncharacterized protein</fullName>
    </submittedName>
</protein>
<keyword evidence="2" id="KW-1185">Reference proteome</keyword>